<accession>A0A0G1ERS0</accession>
<evidence type="ECO:0000313" key="2">
    <source>
        <dbReference type="EMBL" id="KKS85766.1"/>
    </source>
</evidence>
<evidence type="ECO:0000256" key="1">
    <source>
        <dbReference type="SAM" id="Phobius"/>
    </source>
</evidence>
<protein>
    <submittedName>
        <fullName evidence="2">Uncharacterized protein</fullName>
    </submittedName>
</protein>
<evidence type="ECO:0000313" key="3">
    <source>
        <dbReference type="Proteomes" id="UP000034543"/>
    </source>
</evidence>
<keyword evidence="1" id="KW-0812">Transmembrane</keyword>
<dbReference type="AlphaFoldDB" id="A0A0G1ERS0"/>
<reference evidence="2 3" key="1">
    <citation type="journal article" date="2015" name="Nature">
        <title>rRNA introns, odd ribosomes, and small enigmatic genomes across a large radiation of phyla.</title>
        <authorList>
            <person name="Brown C.T."/>
            <person name="Hug L.A."/>
            <person name="Thomas B.C."/>
            <person name="Sharon I."/>
            <person name="Castelle C.J."/>
            <person name="Singh A."/>
            <person name="Wilkins M.J."/>
            <person name="Williams K.H."/>
            <person name="Banfield J.F."/>
        </authorList>
    </citation>
    <scope>NUCLEOTIDE SEQUENCE [LARGE SCALE GENOMIC DNA]</scope>
</reference>
<dbReference type="Proteomes" id="UP000034543">
    <property type="component" value="Unassembled WGS sequence"/>
</dbReference>
<organism evidence="2 3">
    <name type="scientific">Candidatus Gottesmanbacteria bacterium GW2011_GWA1_43_11</name>
    <dbReference type="NCBI Taxonomy" id="1618436"/>
    <lineage>
        <taxon>Bacteria</taxon>
        <taxon>Candidatus Gottesmaniibacteriota</taxon>
    </lineage>
</organism>
<keyword evidence="1" id="KW-1133">Transmembrane helix</keyword>
<keyword evidence="1" id="KW-0472">Membrane</keyword>
<sequence>MMGNYGISGTMMNQVGLLGLITWIVLIVFLVLGGIYFWKEINRRK</sequence>
<comment type="caution">
    <text evidence="2">The sequence shown here is derived from an EMBL/GenBank/DDBJ whole genome shotgun (WGS) entry which is preliminary data.</text>
</comment>
<proteinExistence type="predicted"/>
<name>A0A0G1ERS0_9BACT</name>
<gene>
    <name evidence="2" type="ORF">UV59_C0005G0017</name>
</gene>
<dbReference type="STRING" id="1618436.UV59_C0005G0017"/>
<dbReference type="EMBL" id="LCFB01000005">
    <property type="protein sequence ID" value="KKS85766.1"/>
    <property type="molecule type" value="Genomic_DNA"/>
</dbReference>
<feature type="transmembrane region" description="Helical" evidence="1">
    <location>
        <begin position="20"/>
        <end position="38"/>
    </location>
</feature>